<dbReference type="GO" id="GO:0006783">
    <property type="term" value="P:heme biosynthetic process"/>
    <property type="evidence" value="ECO:0007669"/>
    <property type="project" value="UniProtKB-UniRule"/>
</dbReference>
<comment type="caution">
    <text evidence="7">Lacks conserved residue(s) required for the propagation of feature annotation.</text>
</comment>
<dbReference type="NCBIfam" id="NF000689">
    <property type="entry name" value="PRK00035.2-1"/>
    <property type="match status" value="1"/>
</dbReference>
<evidence type="ECO:0000313" key="10">
    <source>
        <dbReference type="EMBL" id="NNG39879.1"/>
    </source>
</evidence>
<keyword evidence="3 7" id="KW-0350">Heme biosynthesis</keyword>
<dbReference type="NCBIfam" id="TIGR00109">
    <property type="entry name" value="hemH"/>
    <property type="match status" value="1"/>
</dbReference>
<evidence type="ECO:0000256" key="1">
    <source>
        <dbReference type="ARBA" id="ARBA00004744"/>
    </source>
</evidence>
<comment type="function">
    <text evidence="7">Involved in coproporphyrin-dependent heme b biosynthesis. Catalyzes the insertion of ferrous iron into coproporphyrin III to form Fe-coproporphyrin III.</text>
</comment>
<dbReference type="GO" id="GO:0004325">
    <property type="term" value="F:ferrochelatase activity"/>
    <property type="evidence" value="ECO:0007669"/>
    <property type="project" value="UniProtKB-UniRule"/>
</dbReference>
<comment type="similarity">
    <text evidence="7 8">Belongs to the ferrochelatase family.</text>
</comment>
<evidence type="ECO:0000256" key="6">
    <source>
        <dbReference type="ARBA" id="ARBA00024536"/>
    </source>
</evidence>
<evidence type="ECO:0000256" key="7">
    <source>
        <dbReference type="HAMAP-Rule" id="MF_00323"/>
    </source>
</evidence>
<protein>
    <recommendedName>
        <fullName evidence="7">Coproporphyrin III ferrochelatase</fullName>
        <ecNumber evidence="7">4.99.1.9</ecNumber>
    </recommendedName>
</protein>
<dbReference type="AlphaFoldDB" id="A0A849AHL0"/>
<dbReference type="InterPro" id="IPR033644">
    <property type="entry name" value="Ferrochelatase_C"/>
</dbReference>
<dbReference type="RefSeq" id="WP_171155040.1">
    <property type="nucleotide sequence ID" value="NZ_JABENB010000001.1"/>
</dbReference>
<evidence type="ECO:0000256" key="4">
    <source>
        <dbReference type="ARBA" id="ARBA00023239"/>
    </source>
</evidence>
<evidence type="ECO:0000256" key="9">
    <source>
        <dbReference type="SAM" id="MobiDB-lite"/>
    </source>
</evidence>
<dbReference type="InterPro" id="IPR001015">
    <property type="entry name" value="Ferrochelatase"/>
</dbReference>
<dbReference type="PANTHER" id="PTHR11108:SF1">
    <property type="entry name" value="FERROCHELATASE, MITOCHONDRIAL"/>
    <property type="match status" value="1"/>
</dbReference>
<dbReference type="PANTHER" id="PTHR11108">
    <property type="entry name" value="FERROCHELATASE"/>
    <property type="match status" value="1"/>
</dbReference>
<sequence>MSSPIAEPPDATKGGGEVPEVTQRPQAPADPVTEGALDPEPTEDEAGLAVRPYDAIVVLSFGGPESRDEVMPFLRRVTAGRGVPDERLESVAEHYYARGGKSPINDQTRALQQALHAELRRRGIATPVLLGNRNSEPFLVDTLREAQEAGAQQVLVVTTSAYSSYSSCRQYREDIAAALIELADEGRSLAVDKIRQYATHPSFTRVNARLVTEAVRGCGQPDDDKLRVVFVTHSIPEAMDDTSGPGDGEGNLYEHQHDEIAHVILDEAGITLDRNLSGALVYCSRSGSPGQPWLEPDVNDHLRSLAAQGITDVVVAPIGFVSDHMEVVHDLDTEAAETAAEVGLRMTRVPTVGTDPEFVMGLADLVEERAAQARGEQVDLVGWPGAPMPPICAAGCCPNLRAYKPAACGMD</sequence>
<keyword evidence="7" id="KW-0479">Metal-binding</keyword>
<comment type="pathway">
    <text evidence="1 7">Porphyrin-containing compound metabolism; protoheme biosynthesis.</text>
</comment>
<dbReference type="Pfam" id="PF00762">
    <property type="entry name" value="Ferrochelatase"/>
    <property type="match status" value="1"/>
</dbReference>
<dbReference type="GO" id="GO:0046872">
    <property type="term" value="F:metal ion binding"/>
    <property type="evidence" value="ECO:0007669"/>
    <property type="project" value="UniProtKB-KW"/>
</dbReference>
<keyword evidence="5 7" id="KW-0627">Porphyrin biosynthesis</keyword>
<reference evidence="10 11" key="1">
    <citation type="submission" date="2020-05" db="EMBL/GenBank/DDBJ databases">
        <title>Flexivirga sp. ID2601S isolated from air conditioner.</title>
        <authorList>
            <person name="Kim D.H."/>
        </authorList>
    </citation>
    <scope>NUCLEOTIDE SEQUENCE [LARGE SCALE GENOMIC DNA]</scope>
    <source>
        <strain evidence="10 11">ID2601S</strain>
    </source>
</reference>
<name>A0A849AHL0_9MICO</name>
<proteinExistence type="inferred from homology"/>
<comment type="caution">
    <text evidence="10">The sequence shown here is derived from an EMBL/GenBank/DDBJ whole genome shotgun (WGS) entry which is preliminary data.</text>
</comment>
<keyword evidence="2 7" id="KW-0408">Iron</keyword>
<evidence type="ECO:0000256" key="8">
    <source>
        <dbReference type="RuleBase" id="RU004185"/>
    </source>
</evidence>
<dbReference type="SUPFAM" id="SSF53800">
    <property type="entry name" value="Chelatase"/>
    <property type="match status" value="1"/>
</dbReference>
<evidence type="ECO:0000256" key="5">
    <source>
        <dbReference type="ARBA" id="ARBA00023244"/>
    </source>
</evidence>
<evidence type="ECO:0000256" key="3">
    <source>
        <dbReference type="ARBA" id="ARBA00023133"/>
    </source>
</evidence>
<dbReference type="CDD" id="cd00419">
    <property type="entry name" value="Ferrochelatase_C"/>
    <property type="match status" value="1"/>
</dbReference>
<dbReference type="GO" id="GO:0005737">
    <property type="term" value="C:cytoplasm"/>
    <property type="evidence" value="ECO:0007669"/>
    <property type="project" value="UniProtKB-SubCell"/>
</dbReference>
<dbReference type="InterPro" id="IPR033659">
    <property type="entry name" value="Ferrochelatase_N"/>
</dbReference>
<comment type="subcellular location">
    <subcellularLocation>
        <location evidence="7">Cytoplasm</location>
    </subcellularLocation>
</comment>
<keyword evidence="7" id="KW-0963">Cytoplasm</keyword>
<keyword evidence="11" id="KW-1185">Reference proteome</keyword>
<dbReference type="EC" id="4.99.1.9" evidence="7"/>
<evidence type="ECO:0000256" key="2">
    <source>
        <dbReference type="ARBA" id="ARBA00023004"/>
    </source>
</evidence>
<feature type="binding site" evidence="7">
    <location>
        <position position="102"/>
    </location>
    <ligand>
        <name>Fe-coproporphyrin III</name>
        <dbReference type="ChEBI" id="CHEBI:68438"/>
    </ligand>
</feature>
<feature type="binding site" evidence="7">
    <location>
        <position position="233"/>
    </location>
    <ligand>
        <name>Fe(2+)</name>
        <dbReference type="ChEBI" id="CHEBI:29033"/>
    </ligand>
</feature>
<feature type="binding site" evidence="7">
    <location>
        <position position="326"/>
    </location>
    <ligand>
        <name>Fe(2+)</name>
        <dbReference type="ChEBI" id="CHEBI:29033"/>
    </ligand>
</feature>
<dbReference type="CDD" id="cd03411">
    <property type="entry name" value="Ferrochelatase_N"/>
    <property type="match status" value="1"/>
</dbReference>
<gene>
    <name evidence="7" type="primary">cpfC</name>
    <name evidence="10" type="ORF">HJ588_11410</name>
</gene>
<keyword evidence="4 7" id="KW-0456">Lyase</keyword>
<feature type="binding site" evidence="7">
    <location>
        <position position="171"/>
    </location>
    <ligand>
        <name>Fe-coproporphyrin III</name>
        <dbReference type="ChEBI" id="CHEBI:68438"/>
    </ligand>
</feature>
<dbReference type="EMBL" id="JABENB010000001">
    <property type="protein sequence ID" value="NNG39879.1"/>
    <property type="molecule type" value="Genomic_DNA"/>
</dbReference>
<dbReference type="Gene3D" id="3.40.50.1400">
    <property type="match status" value="2"/>
</dbReference>
<dbReference type="UniPathway" id="UPA00252"/>
<feature type="region of interest" description="Disordered" evidence="9">
    <location>
        <begin position="1"/>
        <end position="45"/>
    </location>
</feature>
<organism evidence="10 11">
    <name type="scientific">Flexivirga aerilata</name>
    <dbReference type="NCBI Taxonomy" id="1656889"/>
    <lineage>
        <taxon>Bacteria</taxon>
        <taxon>Bacillati</taxon>
        <taxon>Actinomycetota</taxon>
        <taxon>Actinomycetes</taxon>
        <taxon>Micrococcales</taxon>
        <taxon>Dermacoccaceae</taxon>
        <taxon>Flexivirga</taxon>
    </lineage>
</organism>
<accession>A0A849AHL0</accession>
<comment type="catalytic activity">
    <reaction evidence="6">
        <text>Fe-coproporphyrin III + 2 H(+) = coproporphyrin III + Fe(2+)</text>
        <dbReference type="Rhea" id="RHEA:49572"/>
        <dbReference type="ChEBI" id="CHEBI:15378"/>
        <dbReference type="ChEBI" id="CHEBI:29033"/>
        <dbReference type="ChEBI" id="CHEBI:68438"/>
        <dbReference type="ChEBI" id="CHEBI:131725"/>
        <dbReference type="EC" id="4.99.1.9"/>
    </reaction>
    <physiologicalReaction direction="right-to-left" evidence="6">
        <dbReference type="Rhea" id="RHEA:49574"/>
    </physiologicalReaction>
</comment>
<dbReference type="HAMAP" id="MF_00323">
    <property type="entry name" value="Ferrochelatase"/>
    <property type="match status" value="1"/>
</dbReference>
<dbReference type="Proteomes" id="UP000557772">
    <property type="component" value="Unassembled WGS sequence"/>
</dbReference>
<evidence type="ECO:0000313" key="11">
    <source>
        <dbReference type="Proteomes" id="UP000557772"/>
    </source>
</evidence>